<sequence length="161" mass="17744">MDKNKQLLSLLTQDCRRTPKQLAAILGESEKEVKERISSLEEAGAIVKYSAILNDEMLDRDSVHAMIEVKVTPQKSKGFDAIAEEICRFPEVKSVYLISGDFDLAVFIDGKSLRSVSLFVSEKLSAIESVLSTATHFILKKYKVEGVVTTKTGGGRPPVQP</sequence>
<dbReference type="PANTHER" id="PTHR43413:SF7">
    <property type="entry name" value="HTH-TYPE TRANSCRIPTIONAL REGULATOR PTR2"/>
    <property type="match status" value="1"/>
</dbReference>
<dbReference type="Proteomes" id="UP000824145">
    <property type="component" value="Unassembled WGS sequence"/>
</dbReference>
<dbReference type="GO" id="GO:0043565">
    <property type="term" value="F:sequence-specific DNA binding"/>
    <property type="evidence" value="ECO:0007669"/>
    <property type="project" value="InterPro"/>
</dbReference>
<evidence type="ECO:0000256" key="3">
    <source>
        <dbReference type="ARBA" id="ARBA00023163"/>
    </source>
</evidence>
<dbReference type="InterPro" id="IPR036388">
    <property type="entry name" value="WH-like_DNA-bd_sf"/>
</dbReference>
<dbReference type="InterPro" id="IPR050684">
    <property type="entry name" value="HTH-Siroheme_Decarb"/>
</dbReference>
<feature type="domain" description="HTH asnC-type" evidence="4">
    <location>
        <begin position="1"/>
        <end position="61"/>
    </location>
</feature>
<reference evidence="5" key="1">
    <citation type="submission" date="2020-10" db="EMBL/GenBank/DDBJ databases">
        <authorList>
            <person name="Gilroy R."/>
        </authorList>
    </citation>
    <scope>NUCLEOTIDE SEQUENCE</scope>
    <source>
        <strain evidence="5">9366</strain>
    </source>
</reference>
<gene>
    <name evidence="5" type="ORF">IAB07_03235</name>
</gene>
<dbReference type="PANTHER" id="PTHR43413">
    <property type="entry name" value="TRANSCRIPTIONAL REGULATOR, ASNC FAMILY"/>
    <property type="match status" value="1"/>
</dbReference>
<proteinExistence type="predicted"/>
<evidence type="ECO:0000256" key="1">
    <source>
        <dbReference type="ARBA" id="ARBA00023015"/>
    </source>
</evidence>
<evidence type="ECO:0000259" key="4">
    <source>
        <dbReference type="PROSITE" id="PS50956"/>
    </source>
</evidence>
<dbReference type="InterPro" id="IPR019888">
    <property type="entry name" value="Tscrpt_reg_AsnC-like"/>
</dbReference>
<dbReference type="SUPFAM" id="SSF46785">
    <property type="entry name" value="Winged helix' DNA-binding domain"/>
    <property type="match status" value="1"/>
</dbReference>
<evidence type="ECO:0000313" key="6">
    <source>
        <dbReference type="Proteomes" id="UP000824145"/>
    </source>
</evidence>
<protein>
    <submittedName>
        <fullName evidence="5">Lrp/AsnC family transcriptional regulator</fullName>
    </submittedName>
</protein>
<organism evidence="5 6">
    <name type="scientific">Candidatus Caccalectryoclostridium excrementigallinarum</name>
    <dbReference type="NCBI Taxonomy" id="2840710"/>
    <lineage>
        <taxon>Bacteria</taxon>
        <taxon>Bacillati</taxon>
        <taxon>Bacillota</taxon>
        <taxon>Clostridia</taxon>
        <taxon>Christensenellales</taxon>
        <taxon>Christensenellaceae</taxon>
        <taxon>Christensenellaceae incertae sedis</taxon>
        <taxon>Candidatus Caccalectryoclostridium</taxon>
    </lineage>
</organism>
<dbReference type="EMBL" id="DVNJ01000017">
    <property type="protein sequence ID" value="HIU62765.1"/>
    <property type="molecule type" value="Genomic_DNA"/>
</dbReference>
<dbReference type="Gene3D" id="1.10.10.10">
    <property type="entry name" value="Winged helix-like DNA-binding domain superfamily/Winged helix DNA-binding domain"/>
    <property type="match status" value="1"/>
</dbReference>
<dbReference type="SUPFAM" id="SSF54909">
    <property type="entry name" value="Dimeric alpha+beta barrel"/>
    <property type="match status" value="1"/>
</dbReference>
<comment type="caution">
    <text evidence="5">The sequence shown here is derived from an EMBL/GenBank/DDBJ whole genome shotgun (WGS) entry which is preliminary data.</text>
</comment>
<dbReference type="InterPro" id="IPR019887">
    <property type="entry name" value="Tscrpt_reg_AsnC/Lrp_C"/>
</dbReference>
<dbReference type="InterPro" id="IPR000485">
    <property type="entry name" value="AsnC-type_HTH_dom"/>
</dbReference>
<dbReference type="Pfam" id="PF01037">
    <property type="entry name" value="AsnC_trans_reg"/>
    <property type="match status" value="1"/>
</dbReference>
<dbReference type="SMART" id="SM00344">
    <property type="entry name" value="HTH_ASNC"/>
    <property type="match status" value="1"/>
</dbReference>
<dbReference type="Gene3D" id="3.30.70.920">
    <property type="match status" value="1"/>
</dbReference>
<dbReference type="PROSITE" id="PS50956">
    <property type="entry name" value="HTH_ASNC_2"/>
    <property type="match status" value="1"/>
</dbReference>
<keyword evidence="1" id="KW-0805">Transcription regulation</keyword>
<keyword evidence="3" id="KW-0804">Transcription</keyword>
<dbReference type="InterPro" id="IPR036390">
    <property type="entry name" value="WH_DNA-bd_sf"/>
</dbReference>
<dbReference type="AlphaFoldDB" id="A0A9D1SK11"/>
<dbReference type="Pfam" id="PF13404">
    <property type="entry name" value="HTH_AsnC-type"/>
    <property type="match status" value="1"/>
</dbReference>
<evidence type="ECO:0000256" key="2">
    <source>
        <dbReference type="ARBA" id="ARBA00023125"/>
    </source>
</evidence>
<accession>A0A9D1SK11</accession>
<name>A0A9D1SK11_9FIRM</name>
<evidence type="ECO:0000313" key="5">
    <source>
        <dbReference type="EMBL" id="HIU62765.1"/>
    </source>
</evidence>
<keyword evidence="2" id="KW-0238">DNA-binding</keyword>
<reference evidence="5" key="2">
    <citation type="journal article" date="2021" name="PeerJ">
        <title>Extensive microbial diversity within the chicken gut microbiome revealed by metagenomics and culture.</title>
        <authorList>
            <person name="Gilroy R."/>
            <person name="Ravi A."/>
            <person name="Getino M."/>
            <person name="Pursley I."/>
            <person name="Horton D.L."/>
            <person name="Alikhan N.F."/>
            <person name="Baker D."/>
            <person name="Gharbi K."/>
            <person name="Hall N."/>
            <person name="Watson M."/>
            <person name="Adriaenssens E.M."/>
            <person name="Foster-Nyarko E."/>
            <person name="Jarju S."/>
            <person name="Secka A."/>
            <person name="Antonio M."/>
            <person name="Oren A."/>
            <person name="Chaudhuri R.R."/>
            <person name="La Ragione R."/>
            <person name="Hildebrand F."/>
            <person name="Pallen M.J."/>
        </authorList>
    </citation>
    <scope>NUCLEOTIDE SEQUENCE</scope>
    <source>
        <strain evidence="5">9366</strain>
    </source>
</reference>
<dbReference type="InterPro" id="IPR011008">
    <property type="entry name" value="Dimeric_a/b-barrel"/>
</dbReference>